<name>A0A3M7QI31_BRAPC</name>
<proteinExistence type="predicted"/>
<evidence type="ECO:0000313" key="2">
    <source>
        <dbReference type="Proteomes" id="UP000276133"/>
    </source>
</evidence>
<dbReference type="Proteomes" id="UP000276133">
    <property type="component" value="Unassembled WGS sequence"/>
</dbReference>
<reference evidence="1 2" key="1">
    <citation type="journal article" date="2018" name="Sci. Rep.">
        <title>Genomic signatures of local adaptation to the degree of environmental predictability in rotifers.</title>
        <authorList>
            <person name="Franch-Gras L."/>
            <person name="Hahn C."/>
            <person name="Garcia-Roger E.M."/>
            <person name="Carmona M.J."/>
            <person name="Serra M."/>
            <person name="Gomez A."/>
        </authorList>
    </citation>
    <scope>NUCLEOTIDE SEQUENCE [LARGE SCALE GENOMIC DNA]</scope>
    <source>
        <strain evidence="1">HYR1</strain>
    </source>
</reference>
<evidence type="ECO:0008006" key="3">
    <source>
        <dbReference type="Google" id="ProtNLM"/>
    </source>
</evidence>
<accession>A0A3M7QI31</accession>
<gene>
    <name evidence="1" type="ORF">BpHYR1_043546</name>
</gene>
<dbReference type="AlphaFoldDB" id="A0A3M7QI31"/>
<organism evidence="1 2">
    <name type="scientific">Brachionus plicatilis</name>
    <name type="common">Marine rotifer</name>
    <name type="synonym">Brachionus muelleri</name>
    <dbReference type="NCBI Taxonomy" id="10195"/>
    <lineage>
        <taxon>Eukaryota</taxon>
        <taxon>Metazoa</taxon>
        <taxon>Spiralia</taxon>
        <taxon>Gnathifera</taxon>
        <taxon>Rotifera</taxon>
        <taxon>Eurotatoria</taxon>
        <taxon>Monogononta</taxon>
        <taxon>Pseudotrocha</taxon>
        <taxon>Ploima</taxon>
        <taxon>Brachionidae</taxon>
        <taxon>Brachionus</taxon>
    </lineage>
</organism>
<protein>
    <recommendedName>
        <fullName evidence="3">RNA-directed DNA polymerase from mobile element jockey-like</fullName>
    </recommendedName>
</protein>
<keyword evidence="2" id="KW-1185">Reference proteome</keyword>
<sequence length="196" mass="22552">KDTKGQQRIFSYKLIVTRSLSIALDYHVDEKDLDDYIKVSSDREVHKVVNDYFNKKQSIKFVEITLSELKEAINKAKDQSAMGFDGIHNKMLKNLPNPFLIRVLELQLFNKTISYSKTNKFLGLYFDESLCFDKQIKELNHNTLASLYKALIGSILDYNFPCLNSFSESGLQKVQVIQNTAVRCILKLPLRTSSES</sequence>
<feature type="non-terminal residue" evidence="1">
    <location>
        <position position="1"/>
    </location>
</feature>
<evidence type="ECO:0000313" key="1">
    <source>
        <dbReference type="EMBL" id="RNA11010.1"/>
    </source>
</evidence>
<comment type="caution">
    <text evidence="1">The sequence shown here is derived from an EMBL/GenBank/DDBJ whole genome shotgun (WGS) entry which is preliminary data.</text>
</comment>
<dbReference type="EMBL" id="REGN01006070">
    <property type="protein sequence ID" value="RNA11010.1"/>
    <property type="molecule type" value="Genomic_DNA"/>
</dbReference>